<dbReference type="OrthoDB" id="5600002at2759"/>
<dbReference type="InterPro" id="IPR038883">
    <property type="entry name" value="AN11006-like"/>
</dbReference>
<dbReference type="Proteomes" id="UP000800040">
    <property type="component" value="Unassembled WGS sequence"/>
</dbReference>
<evidence type="ECO:0000259" key="2">
    <source>
        <dbReference type="Pfam" id="PF26647"/>
    </source>
</evidence>
<reference evidence="4" key="1">
    <citation type="submission" date="2020-01" db="EMBL/GenBank/DDBJ databases">
        <authorList>
            <consortium name="DOE Joint Genome Institute"/>
            <person name="Haridas S."/>
            <person name="Albert R."/>
            <person name="Binder M."/>
            <person name="Bloem J."/>
            <person name="Labutti K."/>
            <person name="Salamov A."/>
            <person name="Andreopoulos B."/>
            <person name="Baker S.E."/>
            <person name="Barry K."/>
            <person name="Bills G."/>
            <person name="Bluhm B.H."/>
            <person name="Cannon C."/>
            <person name="Castanera R."/>
            <person name="Culley D.E."/>
            <person name="Daum C."/>
            <person name="Ezra D."/>
            <person name="Gonzalez J.B."/>
            <person name="Henrissat B."/>
            <person name="Kuo A."/>
            <person name="Liang C."/>
            <person name="Lipzen A."/>
            <person name="Lutzoni F."/>
            <person name="Magnuson J."/>
            <person name="Mondo S."/>
            <person name="Nolan M."/>
            <person name="Ohm R."/>
            <person name="Pangilinan J."/>
            <person name="Park H.-J."/>
            <person name="Ramirez L."/>
            <person name="Alfaro M."/>
            <person name="Sun H."/>
            <person name="Tritt A."/>
            <person name="Yoshinaga Y."/>
            <person name="Zwiers L.-H."/>
            <person name="Turgeon B.G."/>
            <person name="Goodwin S.B."/>
            <person name="Spatafora J.W."/>
            <person name="Crous P.W."/>
            <person name="Grigoriev I.V."/>
        </authorList>
    </citation>
    <scope>NUCLEOTIDE SEQUENCE</scope>
    <source>
        <strain evidence="4">P77</strain>
    </source>
</reference>
<feature type="region of interest" description="Disordered" evidence="1">
    <location>
        <begin position="1"/>
        <end position="25"/>
    </location>
</feature>
<feature type="compositionally biased region" description="Basic residues" evidence="1">
    <location>
        <begin position="1"/>
        <end position="17"/>
    </location>
</feature>
<feature type="domain" description="Probable treble clef zinc finger fungi" evidence="3">
    <location>
        <begin position="69"/>
        <end position="100"/>
    </location>
</feature>
<evidence type="ECO:0000259" key="3">
    <source>
        <dbReference type="Pfam" id="PF26648"/>
    </source>
</evidence>
<dbReference type="Pfam" id="PF26648">
    <property type="entry name" value="zf_Tbcl_4"/>
    <property type="match status" value="1"/>
</dbReference>
<evidence type="ECO:0000313" key="4">
    <source>
        <dbReference type="EMBL" id="KAF1833301.1"/>
    </source>
</evidence>
<name>A0A6A5KAI3_9PLEO</name>
<evidence type="ECO:0000256" key="1">
    <source>
        <dbReference type="SAM" id="MobiDB-lite"/>
    </source>
</evidence>
<keyword evidence="5" id="KW-1185">Reference proteome</keyword>
<feature type="domain" description="Probable treble clef zinc finger" evidence="2">
    <location>
        <begin position="34"/>
        <end position="65"/>
    </location>
</feature>
<accession>A0A6A5KAI3</accession>
<dbReference type="Pfam" id="PF26647">
    <property type="entry name" value="zf_Tbcl_3"/>
    <property type="match status" value="1"/>
</dbReference>
<dbReference type="PANTHER" id="PTHR42085">
    <property type="entry name" value="F-BOX DOMAIN-CONTAINING PROTEIN"/>
    <property type="match status" value="1"/>
</dbReference>
<protein>
    <submittedName>
        <fullName evidence="4">Uncharacterized protein</fullName>
    </submittedName>
</protein>
<evidence type="ECO:0000313" key="5">
    <source>
        <dbReference type="Proteomes" id="UP000800040"/>
    </source>
</evidence>
<dbReference type="EMBL" id="ML975321">
    <property type="protein sequence ID" value="KAF1833301.1"/>
    <property type="molecule type" value="Genomic_DNA"/>
</dbReference>
<dbReference type="PANTHER" id="PTHR42085:SF1">
    <property type="entry name" value="F-BOX DOMAIN-CONTAINING PROTEIN"/>
    <property type="match status" value="1"/>
</dbReference>
<dbReference type="AlphaFoldDB" id="A0A6A5KAI3"/>
<dbReference type="InterPro" id="IPR058251">
    <property type="entry name" value="zf_Tbcl_3"/>
</dbReference>
<organism evidence="4 5">
    <name type="scientific">Decorospora gaudefroyi</name>
    <dbReference type="NCBI Taxonomy" id="184978"/>
    <lineage>
        <taxon>Eukaryota</taxon>
        <taxon>Fungi</taxon>
        <taxon>Dikarya</taxon>
        <taxon>Ascomycota</taxon>
        <taxon>Pezizomycotina</taxon>
        <taxon>Dothideomycetes</taxon>
        <taxon>Pleosporomycetidae</taxon>
        <taxon>Pleosporales</taxon>
        <taxon>Pleosporineae</taxon>
        <taxon>Pleosporaceae</taxon>
        <taxon>Decorospora</taxon>
    </lineage>
</organism>
<sequence>MAKTHAKSTKVAKKSKATTHADTCKHHANPGAVPCSSLTKAGKPCNRRVKPTSPSSFPTCGIHQSSLEQCQAIEECGQSCHRIAPYSEPYHFCTKHQDGSDTLPCHFMDLPTELRCEIYRHIFPAVIPYGESTRFHVDILRVNRQIKEEAYEILYGESKFHVCITPTRISLQGRYWDRPWTPGPYADGPKYTPIGEALCTEGAKCIRNLVVDISFNQDRYLRDLFGVRYYALQEYVLHVLRNIVRRLVELLPKEPTSSGAHLNHLTVNADMSIFFSSKPPSTRATPLFLTLEPFQAFPCVQYPPHLLVTTSPASVLNSEPLYLKLCDEWLMAVKSTTPIKVSTQAKEAKIMFGKVEQFVRQVYDRSFRLNMYSFAEQKNPSLTARVFNGIGILLHQARVAYDTEDLVLFNAIREAIKWRWLHRQRER</sequence>
<proteinExistence type="predicted"/>
<gene>
    <name evidence="4" type="ORF">BDW02DRAFT_599188</name>
</gene>
<dbReference type="InterPro" id="IPR058252">
    <property type="entry name" value="zf_Tbcl_4"/>
</dbReference>